<dbReference type="Gene3D" id="2.40.230.20">
    <property type="entry name" value="Nucleoside-specific channel-forming protein, Tsx-like"/>
    <property type="match status" value="1"/>
</dbReference>
<evidence type="ECO:0000313" key="3">
    <source>
        <dbReference type="Proteomes" id="UP000037848"/>
    </source>
</evidence>
<reference evidence="2 3" key="1">
    <citation type="submission" date="2015-08" db="EMBL/GenBank/DDBJ databases">
        <title>Draft Genome Sequence of Pseudoalteromonas porphyrae UCD-SED14.</title>
        <authorList>
            <person name="Coil D.A."/>
            <person name="Jospin G."/>
            <person name="Lee R.D."/>
            <person name="Eisen J.A."/>
        </authorList>
    </citation>
    <scope>NUCLEOTIDE SEQUENCE [LARGE SCALE GENOMIC DNA]</scope>
    <source>
        <strain evidence="2 3">UCD-SED14</strain>
    </source>
</reference>
<sequence>MNLKTSLPLITLCILSTSSFAASWSKTQLHINRGDITNPFTSLEAGTTNVSLQHASGYDYGDNFFFIDYLNDDLEDDYQDRDFYGEWYSTFSLSKISGNDFSFGAISDVGLTAGFNASGEAKVLKYLPGVKVNWQAPGFSFLSTLVTAYIDDNEGIARGGAPSETNSWMLDIAWGYPFTIGSQHFNITGHIEYIAERENELGNDVKAWILAQPIITWDLGNAIDMKKDTLLIGLEWQYWHNKLGTDTNESVPQLHVEWTF</sequence>
<proteinExistence type="predicted"/>
<protein>
    <submittedName>
        <fullName evidence="2">Nucleoside-binding protein</fullName>
    </submittedName>
</protein>
<dbReference type="Proteomes" id="UP000037848">
    <property type="component" value="Unassembled WGS sequence"/>
</dbReference>
<organism evidence="2 3">
    <name type="scientific">Pseudoalteromonas porphyrae</name>
    <dbReference type="NCBI Taxonomy" id="187330"/>
    <lineage>
        <taxon>Bacteria</taxon>
        <taxon>Pseudomonadati</taxon>
        <taxon>Pseudomonadota</taxon>
        <taxon>Gammaproteobacteria</taxon>
        <taxon>Alteromonadales</taxon>
        <taxon>Pseudoalteromonadaceae</taxon>
        <taxon>Pseudoalteromonas</taxon>
    </lineage>
</organism>
<dbReference type="EMBL" id="LHPH01000023">
    <property type="protein sequence ID" value="KPH59648.1"/>
    <property type="molecule type" value="Genomic_DNA"/>
</dbReference>
<dbReference type="OrthoDB" id="104801at2"/>
<dbReference type="RefSeq" id="WP_054206228.1">
    <property type="nucleotide sequence ID" value="NZ_LHPH01000023.1"/>
</dbReference>
<feature type="chain" id="PRO_5005855171" evidence="1">
    <location>
        <begin position="22"/>
        <end position="260"/>
    </location>
</feature>
<gene>
    <name evidence="2" type="ORF">ADS77_16830</name>
</gene>
<accession>A0A0N0LWP6</accession>
<keyword evidence="1" id="KW-0732">Signal</keyword>
<evidence type="ECO:0000256" key="1">
    <source>
        <dbReference type="SAM" id="SignalP"/>
    </source>
</evidence>
<keyword evidence="3" id="KW-1185">Reference proteome</keyword>
<dbReference type="AlphaFoldDB" id="A0A0N0LWP6"/>
<name>A0A0N0LWP6_9GAMM</name>
<dbReference type="STRING" id="187330.AMS58_16990"/>
<evidence type="ECO:0000313" key="2">
    <source>
        <dbReference type="EMBL" id="KPH59648.1"/>
    </source>
</evidence>
<comment type="caution">
    <text evidence="2">The sequence shown here is derived from an EMBL/GenBank/DDBJ whole genome shotgun (WGS) entry which is preliminary data.</text>
</comment>
<feature type="signal peptide" evidence="1">
    <location>
        <begin position="1"/>
        <end position="21"/>
    </location>
</feature>
<dbReference type="SUPFAM" id="SSF111364">
    <property type="entry name" value="Tsx-like channel"/>
    <property type="match status" value="1"/>
</dbReference>
<dbReference type="GO" id="GO:0009279">
    <property type="term" value="C:cell outer membrane"/>
    <property type="evidence" value="ECO:0007669"/>
    <property type="project" value="InterPro"/>
</dbReference>
<dbReference type="InterPro" id="IPR036777">
    <property type="entry name" value="Channel_Tsx-like_sf"/>
</dbReference>
<dbReference type="PATRIC" id="fig|187330.3.peg.2011"/>